<feature type="region of interest" description="Disordered" evidence="2">
    <location>
        <begin position="230"/>
        <end position="249"/>
    </location>
</feature>
<evidence type="ECO:0000256" key="2">
    <source>
        <dbReference type="SAM" id="MobiDB-lite"/>
    </source>
</evidence>
<reference evidence="4" key="1">
    <citation type="journal article" date="2022" name="Int. J. Mol. Sci.">
        <title>Draft Genome of Tanacetum Coccineum: Genomic Comparison of Closely Related Tanacetum-Family Plants.</title>
        <authorList>
            <person name="Yamashiro T."/>
            <person name="Shiraishi A."/>
            <person name="Nakayama K."/>
            <person name="Satake H."/>
        </authorList>
    </citation>
    <scope>NUCLEOTIDE SEQUENCE</scope>
</reference>
<feature type="region of interest" description="Disordered" evidence="2">
    <location>
        <begin position="294"/>
        <end position="314"/>
    </location>
</feature>
<keyword evidence="5" id="KW-1185">Reference proteome</keyword>
<dbReference type="InterPro" id="IPR057670">
    <property type="entry name" value="SH3_retrovirus"/>
</dbReference>
<keyword evidence="1" id="KW-0862">Zinc</keyword>
<evidence type="ECO:0000313" key="5">
    <source>
        <dbReference type="Proteomes" id="UP001151760"/>
    </source>
</evidence>
<dbReference type="InterPro" id="IPR036875">
    <property type="entry name" value="Znf_CCHC_sf"/>
</dbReference>
<gene>
    <name evidence="4" type="ORF">Tco_0705866</name>
</gene>
<dbReference type="Proteomes" id="UP001151760">
    <property type="component" value="Unassembled WGS sequence"/>
</dbReference>
<evidence type="ECO:0000313" key="4">
    <source>
        <dbReference type="EMBL" id="GJS73025.1"/>
    </source>
</evidence>
<evidence type="ECO:0000259" key="3">
    <source>
        <dbReference type="PROSITE" id="PS50158"/>
    </source>
</evidence>
<proteinExistence type="predicted"/>
<dbReference type="SUPFAM" id="SSF57756">
    <property type="entry name" value="Retrovirus zinc finger-like domains"/>
    <property type="match status" value="1"/>
</dbReference>
<dbReference type="Gene3D" id="4.10.60.10">
    <property type="entry name" value="Zinc finger, CCHC-type"/>
    <property type="match status" value="1"/>
</dbReference>
<evidence type="ECO:0000256" key="1">
    <source>
        <dbReference type="PROSITE-ProRule" id="PRU00047"/>
    </source>
</evidence>
<dbReference type="Pfam" id="PF25597">
    <property type="entry name" value="SH3_retrovirus"/>
    <property type="match status" value="1"/>
</dbReference>
<keyword evidence="1" id="KW-0479">Metal-binding</keyword>
<comment type="caution">
    <text evidence="4">The sequence shown here is derived from an EMBL/GenBank/DDBJ whole genome shotgun (WGS) entry which is preliminary data.</text>
</comment>
<dbReference type="InterPro" id="IPR001878">
    <property type="entry name" value="Znf_CCHC"/>
</dbReference>
<dbReference type="Pfam" id="PF14223">
    <property type="entry name" value="Retrotran_gag_2"/>
    <property type="match status" value="1"/>
</dbReference>
<protein>
    <submittedName>
        <fullName evidence="4">Ribonuclease H-like domain-containing protein</fullName>
    </submittedName>
</protein>
<reference evidence="4" key="2">
    <citation type="submission" date="2022-01" db="EMBL/GenBank/DDBJ databases">
        <authorList>
            <person name="Yamashiro T."/>
            <person name="Shiraishi A."/>
            <person name="Satake H."/>
            <person name="Nakayama K."/>
        </authorList>
    </citation>
    <scope>NUCLEOTIDE SEQUENCE</scope>
</reference>
<name>A0ABQ4Y6N4_9ASTR</name>
<sequence>MYTRLSLWYVIKNGNSSTSTQTTTNADGSSTTLIPGPVTADEKTQKKNDVKARSMLLMALPNEHLLTFNSTRMPRLSCSRQQDLVGNVPQKDQKTLLKQMYENFSAPSTESLDSIFNRLQKIISQLAILGENILQEDLNLKFLRSLPSEWNTHVMVWRNKPDLDTMSFDDLYNNFKIVEQEVKGTASSSSQMMAFMSSTSSTNEVNTVMEYDKSKVECFNCHKLGHFARECRGPRNQDNRSRNQDNSRRTINVEEISSKAMLAIDGAGFDWSFMADEEVPTDMTLMAFSDSGEFQQPEFEGYGPKTSKSISEDTSNEVRESLDASLVEELVSNDKLEKKTVFPTVAKINFVRPQQQEKPVRKPVKYAEMYRSQTPRGNQRNWNNQKSQQLGNDFVMYNKVCFVCESFKHVQANCNYHQRERMVSGNNYTRMNYNYSAKKAHLSAHMNIVPRAVLMKTGLKPLNTARPVNTAHPKTTVYRANQFMFSNNQHNNCKEAPIAKTDNTDRPNSTVVNAVRKNQVNDVKASTCWVRRPTKLNSASITFKRHNYVDARGNINYLIDFKEFIEDMLPLGEEPKEEELLVKELLKRALRREFSGGKLELLSKNGVAVRRNRTIIKAARNIIGKFNGKYNDGFFVGYSLNSKAFRVYNIRTRKVEENMHVRFLEDKPIITCTNYNDFVGTKESNGTGHSSKESGSSQDYILMPLWKDGSLFDSSSKDASR</sequence>
<dbReference type="PROSITE" id="PS50158">
    <property type="entry name" value="ZF_CCHC"/>
    <property type="match status" value="1"/>
</dbReference>
<dbReference type="SMART" id="SM00343">
    <property type="entry name" value="ZnF_C2HC"/>
    <property type="match status" value="2"/>
</dbReference>
<organism evidence="4 5">
    <name type="scientific">Tanacetum coccineum</name>
    <dbReference type="NCBI Taxonomy" id="301880"/>
    <lineage>
        <taxon>Eukaryota</taxon>
        <taxon>Viridiplantae</taxon>
        <taxon>Streptophyta</taxon>
        <taxon>Embryophyta</taxon>
        <taxon>Tracheophyta</taxon>
        <taxon>Spermatophyta</taxon>
        <taxon>Magnoliopsida</taxon>
        <taxon>eudicotyledons</taxon>
        <taxon>Gunneridae</taxon>
        <taxon>Pentapetalae</taxon>
        <taxon>asterids</taxon>
        <taxon>campanulids</taxon>
        <taxon>Asterales</taxon>
        <taxon>Asteraceae</taxon>
        <taxon>Asteroideae</taxon>
        <taxon>Anthemideae</taxon>
        <taxon>Anthemidinae</taxon>
        <taxon>Tanacetum</taxon>
    </lineage>
</organism>
<keyword evidence="1" id="KW-0863">Zinc-finger</keyword>
<accession>A0ABQ4Y6N4</accession>
<dbReference type="EMBL" id="BQNB010010123">
    <property type="protein sequence ID" value="GJS73025.1"/>
    <property type="molecule type" value="Genomic_DNA"/>
</dbReference>
<feature type="domain" description="CCHC-type" evidence="3">
    <location>
        <begin position="218"/>
        <end position="232"/>
    </location>
</feature>